<dbReference type="InterPro" id="IPR006222">
    <property type="entry name" value="GCVT_N"/>
</dbReference>
<dbReference type="GO" id="GO:0016226">
    <property type="term" value="P:iron-sulfur cluster assembly"/>
    <property type="evidence" value="ECO:0007669"/>
    <property type="project" value="TreeGrafter"/>
</dbReference>
<dbReference type="OrthoDB" id="9796287at2"/>
<feature type="region of interest" description="Disordered" evidence="2">
    <location>
        <begin position="161"/>
        <end position="181"/>
    </location>
</feature>
<dbReference type="PANTHER" id="PTHR22602:SF0">
    <property type="entry name" value="TRANSFERASE CAF17, MITOCHONDRIAL-RELATED"/>
    <property type="match status" value="1"/>
</dbReference>
<dbReference type="Proteomes" id="UP000002218">
    <property type="component" value="Chromosome"/>
</dbReference>
<dbReference type="Pfam" id="PF25455">
    <property type="entry name" value="Beta-barrel_CAF17_C"/>
    <property type="match status" value="1"/>
</dbReference>
<dbReference type="STRING" id="479431.Namu_5037"/>
<dbReference type="InterPro" id="IPR027266">
    <property type="entry name" value="TrmE/GcvT-like"/>
</dbReference>
<sequence length="369" mass="38740">MGDMATPQVRSFPPVPSPLLGLPGAVAARGADEGVAWHYGDPTAEQRAAESGAALIDHTNRDVLAVTGEDRLTWLHTLSSQHLTDLADGASTEALFLSPNGHVEHHAVLTHQDGVVYLDTEPGAGAALLAFLDGMRFWSKVEVAPADLAVLALAGPTAADVAGRARNAEPGRSGPDGGFTRRSAEGLDLVLPRAAVGAVAQELRAAGAVPAGSWAADALRIPTRRPRWGVDTDEKTIPNEVSWLSTAVHLHKGCYRGQETVARVHNLGRPPRRLVMLNLDGSVGTLPEPGEPVTSGAGRAVGRLGTIAQHHELGPIALALIKRSVEAGTPLLVGGIDAVVDIDDRLDEGQQQTPLSAIDRRAFTQLRRS</sequence>
<evidence type="ECO:0000256" key="2">
    <source>
        <dbReference type="SAM" id="MobiDB-lite"/>
    </source>
</evidence>
<gene>
    <name evidence="5" type="ordered locus">Namu_5037</name>
</gene>
<keyword evidence="6" id="KW-1185">Reference proteome</keyword>
<feature type="domain" description="GCVT N-terminal" evidence="3">
    <location>
        <begin position="43"/>
        <end position="164"/>
    </location>
</feature>
<dbReference type="InterPro" id="IPR057460">
    <property type="entry name" value="CAF17_C"/>
</dbReference>
<feature type="domain" description="CAF17 C-terminal" evidence="4">
    <location>
        <begin position="272"/>
        <end position="341"/>
    </location>
</feature>
<dbReference type="FunCoup" id="C8XB16">
    <property type="interactions" value="19"/>
</dbReference>
<dbReference type="KEGG" id="nml:Namu_5037"/>
<dbReference type="PIRSF" id="PIRSF006487">
    <property type="entry name" value="GcvT"/>
    <property type="match status" value="1"/>
</dbReference>
<dbReference type="HOGENOM" id="CLU_007884_6_0_11"/>
<name>C8XB16_NAKMY</name>
<reference evidence="6" key="1">
    <citation type="submission" date="2009-09" db="EMBL/GenBank/DDBJ databases">
        <title>The complete genome of Nakamurella multipartita DSM 44233.</title>
        <authorList>
            <consortium name="US DOE Joint Genome Institute (JGI-PGF)"/>
            <person name="Lucas S."/>
            <person name="Copeland A."/>
            <person name="Lapidus A."/>
            <person name="Glavina del Rio T."/>
            <person name="Dalin E."/>
            <person name="Tice H."/>
            <person name="Bruce D."/>
            <person name="Goodwin L."/>
            <person name="Pitluck S."/>
            <person name="Kyrpides N."/>
            <person name="Mavromatis K."/>
            <person name="Ivanova N."/>
            <person name="Ovchinnikova G."/>
            <person name="Sims D."/>
            <person name="Meincke L."/>
            <person name="Brettin T."/>
            <person name="Detter J.C."/>
            <person name="Han C."/>
            <person name="Larimer F."/>
            <person name="Land M."/>
            <person name="Hauser L."/>
            <person name="Markowitz V."/>
            <person name="Cheng J.-F."/>
            <person name="Hugenholtz P."/>
            <person name="Woyke T."/>
            <person name="Wu D."/>
            <person name="Klenk H.-P."/>
            <person name="Eisen J.A."/>
        </authorList>
    </citation>
    <scope>NUCLEOTIDE SEQUENCE [LARGE SCALE GENOMIC DNA]</scope>
    <source>
        <strain evidence="6">ATCC 700099 / DSM 44233 / CIP 104796 / JCM 9543 / NBRC 105858 / Y-104</strain>
    </source>
</reference>
<accession>C8XB16</accession>
<dbReference type="SUPFAM" id="SSF103025">
    <property type="entry name" value="Folate-binding domain"/>
    <property type="match status" value="1"/>
</dbReference>
<dbReference type="RefSeq" id="WP_015750116.1">
    <property type="nucleotide sequence ID" value="NC_013235.1"/>
</dbReference>
<dbReference type="AlphaFoldDB" id="C8XB16"/>
<evidence type="ECO:0000313" key="6">
    <source>
        <dbReference type="Proteomes" id="UP000002218"/>
    </source>
</evidence>
<dbReference type="Pfam" id="PF01571">
    <property type="entry name" value="GCV_T"/>
    <property type="match status" value="1"/>
</dbReference>
<evidence type="ECO:0000256" key="1">
    <source>
        <dbReference type="ARBA" id="ARBA00022946"/>
    </source>
</evidence>
<reference evidence="5 6" key="2">
    <citation type="journal article" date="2010" name="Stand. Genomic Sci.">
        <title>Complete genome sequence of Nakamurella multipartita type strain (Y-104).</title>
        <authorList>
            <person name="Tice H."/>
            <person name="Mayilraj S."/>
            <person name="Sims D."/>
            <person name="Lapidus A."/>
            <person name="Nolan M."/>
            <person name="Lucas S."/>
            <person name="Glavina Del Rio T."/>
            <person name="Copeland A."/>
            <person name="Cheng J.F."/>
            <person name="Meincke L."/>
            <person name="Bruce D."/>
            <person name="Goodwin L."/>
            <person name="Pitluck S."/>
            <person name="Ivanova N."/>
            <person name="Mavromatis K."/>
            <person name="Ovchinnikova G."/>
            <person name="Pati A."/>
            <person name="Chen A."/>
            <person name="Palaniappan K."/>
            <person name="Land M."/>
            <person name="Hauser L."/>
            <person name="Chang Y.J."/>
            <person name="Jeffries C.D."/>
            <person name="Detter J.C."/>
            <person name="Brettin T."/>
            <person name="Rohde M."/>
            <person name="Goker M."/>
            <person name="Bristow J."/>
            <person name="Eisen J.A."/>
            <person name="Markowitz V."/>
            <person name="Hugenholtz P."/>
            <person name="Kyrpides N.C."/>
            <person name="Klenk H.P."/>
            <person name="Chen F."/>
        </authorList>
    </citation>
    <scope>NUCLEOTIDE SEQUENCE [LARGE SCALE GENOMIC DNA]</scope>
    <source>
        <strain evidence="6">ATCC 700099 / DSM 44233 / CIP 104796 / JCM 9543 / NBRC 105858 / Y-104</strain>
    </source>
</reference>
<evidence type="ECO:0000259" key="3">
    <source>
        <dbReference type="Pfam" id="PF01571"/>
    </source>
</evidence>
<proteinExistence type="predicted"/>
<evidence type="ECO:0000313" key="5">
    <source>
        <dbReference type="EMBL" id="ACV81308.1"/>
    </source>
</evidence>
<dbReference type="InterPro" id="IPR017703">
    <property type="entry name" value="YgfZ/GCV_T_CS"/>
</dbReference>
<evidence type="ECO:0000259" key="4">
    <source>
        <dbReference type="Pfam" id="PF25455"/>
    </source>
</evidence>
<dbReference type="PANTHER" id="PTHR22602">
    <property type="entry name" value="TRANSFERASE CAF17, MITOCHONDRIAL-RELATED"/>
    <property type="match status" value="1"/>
</dbReference>
<dbReference type="Gene3D" id="3.30.1360.120">
    <property type="entry name" value="Probable tRNA modification gtpase trme, domain 1"/>
    <property type="match status" value="1"/>
</dbReference>
<keyword evidence="1" id="KW-0809">Transit peptide</keyword>
<protein>
    <submittedName>
        <fullName evidence="5">Folate-binding protein YgfZ</fullName>
    </submittedName>
</protein>
<dbReference type="eggNOG" id="COG0354">
    <property type="taxonomic scope" value="Bacteria"/>
</dbReference>
<dbReference type="NCBIfam" id="TIGR03317">
    <property type="entry name" value="ygfZ_signature"/>
    <property type="match status" value="1"/>
</dbReference>
<organism evidence="5 6">
    <name type="scientific">Nakamurella multipartita (strain ATCC 700099 / DSM 44233 / CIP 104796 / JCM 9543 / NBRC 105858 / Y-104)</name>
    <name type="common">Microsphaera multipartita</name>
    <dbReference type="NCBI Taxonomy" id="479431"/>
    <lineage>
        <taxon>Bacteria</taxon>
        <taxon>Bacillati</taxon>
        <taxon>Actinomycetota</taxon>
        <taxon>Actinomycetes</taxon>
        <taxon>Nakamurellales</taxon>
        <taxon>Nakamurellaceae</taxon>
        <taxon>Nakamurella</taxon>
    </lineage>
</organism>
<dbReference type="EMBL" id="CP001737">
    <property type="protein sequence ID" value="ACV81308.1"/>
    <property type="molecule type" value="Genomic_DNA"/>
</dbReference>
<dbReference type="InParanoid" id="C8XB16"/>
<dbReference type="InterPro" id="IPR045179">
    <property type="entry name" value="YgfZ/GcvT"/>
</dbReference>